<evidence type="ECO:0000313" key="7">
    <source>
        <dbReference type="Proteomes" id="UP000198914"/>
    </source>
</evidence>
<dbReference type="PANTHER" id="PTHR30537">
    <property type="entry name" value="HTH-TYPE TRANSCRIPTIONAL REGULATOR"/>
    <property type="match status" value="1"/>
</dbReference>
<organism evidence="6 7">
    <name type="scientific">Jannaschia faecimaris</name>
    <dbReference type="NCBI Taxonomy" id="1244108"/>
    <lineage>
        <taxon>Bacteria</taxon>
        <taxon>Pseudomonadati</taxon>
        <taxon>Pseudomonadota</taxon>
        <taxon>Alphaproteobacteria</taxon>
        <taxon>Rhodobacterales</taxon>
        <taxon>Roseobacteraceae</taxon>
        <taxon>Jannaschia</taxon>
    </lineage>
</organism>
<dbReference type="GO" id="GO:0006351">
    <property type="term" value="P:DNA-templated transcription"/>
    <property type="evidence" value="ECO:0007669"/>
    <property type="project" value="TreeGrafter"/>
</dbReference>
<dbReference type="PROSITE" id="PS50931">
    <property type="entry name" value="HTH_LYSR"/>
    <property type="match status" value="1"/>
</dbReference>
<dbReference type="STRING" id="1244108.SAMN05444004_12056"/>
<dbReference type="Pfam" id="PF00126">
    <property type="entry name" value="HTH_1"/>
    <property type="match status" value="1"/>
</dbReference>
<dbReference type="InterPro" id="IPR036390">
    <property type="entry name" value="WH_DNA-bd_sf"/>
</dbReference>
<dbReference type="Gene3D" id="1.10.10.10">
    <property type="entry name" value="Winged helix-like DNA-binding domain superfamily/Winged helix DNA-binding domain"/>
    <property type="match status" value="1"/>
</dbReference>
<dbReference type="SUPFAM" id="SSF46785">
    <property type="entry name" value="Winged helix' DNA-binding domain"/>
    <property type="match status" value="1"/>
</dbReference>
<protein>
    <submittedName>
        <fullName evidence="6">Transcriptional regulator, LysR family</fullName>
    </submittedName>
</protein>
<dbReference type="Pfam" id="PF03466">
    <property type="entry name" value="LysR_substrate"/>
    <property type="match status" value="1"/>
</dbReference>
<dbReference type="AlphaFoldDB" id="A0A1H3TXE2"/>
<dbReference type="Proteomes" id="UP000198914">
    <property type="component" value="Unassembled WGS sequence"/>
</dbReference>
<sequence>MEMSWDDLRTVLMLVRHQSLAGAAHRLGVNYTTVARRIRRAEMSANQVLFERLTDGYRPTEAARLIAEHAEEMETSERAMARHLLGADSELAGDLTITAPPLLIANFLTPVLSDFTKAFPRVSLRILATNKRLNLSRMEADLAIRASSEPGDTLTGLRLCRQERASFANFDLAKKITANPEAPINWIVYSARPDVPDTISPEFPNNRVHMCFDDMVAMIGAAQAGLGVVRMPVFLGRTSAGLVQVPVLKPQNYEDIWVVGHPDVWPSRKLRAFRELLVMHFKKNQSNFIC</sequence>
<keyword evidence="2" id="KW-0805">Transcription regulation</keyword>
<dbReference type="Gene3D" id="3.40.190.290">
    <property type="match status" value="1"/>
</dbReference>
<evidence type="ECO:0000256" key="4">
    <source>
        <dbReference type="ARBA" id="ARBA00023163"/>
    </source>
</evidence>
<dbReference type="GO" id="GO:0003700">
    <property type="term" value="F:DNA-binding transcription factor activity"/>
    <property type="evidence" value="ECO:0007669"/>
    <property type="project" value="InterPro"/>
</dbReference>
<dbReference type="InterPro" id="IPR036388">
    <property type="entry name" value="WH-like_DNA-bd_sf"/>
</dbReference>
<evidence type="ECO:0000313" key="6">
    <source>
        <dbReference type="EMBL" id="SDZ54876.1"/>
    </source>
</evidence>
<dbReference type="InterPro" id="IPR000847">
    <property type="entry name" value="LysR_HTH_N"/>
</dbReference>
<keyword evidence="3" id="KW-0238">DNA-binding</keyword>
<dbReference type="SUPFAM" id="SSF53850">
    <property type="entry name" value="Periplasmic binding protein-like II"/>
    <property type="match status" value="1"/>
</dbReference>
<dbReference type="EMBL" id="FNPX01000020">
    <property type="protein sequence ID" value="SDZ54876.1"/>
    <property type="molecule type" value="Genomic_DNA"/>
</dbReference>
<dbReference type="InterPro" id="IPR005119">
    <property type="entry name" value="LysR_subst-bd"/>
</dbReference>
<keyword evidence="4" id="KW-0804">Transcription</keyword>
<proteinExistence type="inferred from homology"/>
<evidence type="ECO:0000256" key="2">
    <source>
        <dbReference type="ARBA" id="ARBA00023015"/>
    </source>
</evidence>
<reference evidence="7" key="1">
    <citation type="submission" date="2016-10" db="EMBL/GenBank/DDBJ databases">
        <authorList>
            <person name="Varghese N."/>
            <person name="Submissions S."/>
        </authorList>
    </citation>
    <scope>NUCLEOTIDE SEQUENCE [LARGE SCALE GENOMIC DNA]</scope>
    <source>
        <strain evidence="7">DSM 100420</strain>
    </source>
</reference>
<feature type="domain" description="HTH lysR-type" evidence="5">
    <location>
        <begin position="3"/>
        <end position="60"/>
    </location>
</feature>
<gene>
    <name evidence="6" type="ORF">SAMN05444004_12056</name>
</gene>
<name>A0A1H3TXE2_9RHOB</name>
<accession>A0A1H3TXE2</accession>
<evidence type="ECO:0000259" key="5">
    <source>
        <dbReference type="PROSITE" id="PS50931"/>
    </source>
</evidence>
<comment type="similarity">
    <text evidence="1">Belongs to the LysR transcriptional regulatory family.</text>
</comment>
<keyword evidence="7" id="KW-1185">Reference proteome</keyword>
<dbReference type="InterPro" id="IPR058163">
    <property type="entry name" value="LysR-type_TF_proteobact-type"/>
</dbReference>
<evidence type="ECO:0000256" key="3">
    <source>
        <dbReference type="ARBA" id="ARBA00023125"/>
    </source>
</evidence>
<dbReference type="PANTHER" id="PTHR30537:SF3">
    <property type="entry name" value="TRANSCRIPTIONAL REGULATORY PROTEIN"/>
    <property type="match status" value="1"/>
</dbReference>
<dbReference type="GO" id="GO:0043565">
    <property type="term" value="F:sequence-specific DNA binding"/>
    <property type="evidence" value="ECO:0007669"/>
    <property type="project" value="TreeGrafter"/>
</dbReference>
<evidence type="ECO:0000256" key="1">
    <source>
        <dbReference type="ARBA" id="ARBA00009437"/>
    </source>
</evidence>